<keyword evidence="7 9" id="KW-0067">ATP-binding</keyword>
<dbReference type="AlphaFoldDB" id="A0A0F3GJ23"/>
<comment type="function">
    <text evidence="9">Essential for recycling GMP and indirectly, cGMP.</text>
</comment>
<dbReference type="GO" id="GO:0005524">
    <property type="term" value="F:ATP binding"/>
    <property type="evidence" value="ECO:0007669"/>
    <property type="project" value="UniProtKB-UniRule"/>
</dbReference>
<name>A0A0F3GJ23_9BACT</name>
<feature type="binding site" evidence="9">
    <location>
        <begin position="13"/>
        <end position="20"/>
    </location>
    <ligand>
        <name>ATP</name>
        <dbReference type="ChEBI" id="CHEBI:30616"/>
    </ligand>
</feature>
<dbReference type="Gene3D" id="3.30.63.10">
    <property type="entry name" value="Guanylate Kinase phosphate binding domain"/>
    <property type="match status" value="1"/>
</dbReference>
<proteinExistence type="inferred from homology"/>
<dbReference type="SUPFAM" id="SSF52540">
    <property type="entry name" value="P-loop containing nucleoside triphosphate hydrolases"/>
    <property type="match status" value="1"/>
</dbReference>
<evidence type="ECO:0000256" key="8">
    <source>
        <dbReference type="ARBA" id="ARBA00030128"/>
    </source>
</evidence>
<evidence type="ECO:0000256" key="4">
    <source>
        <dbReference type="ARBA" id="ARBA00022679"/>
    </source>
</evidence>
<dbReference type="EMBL" id="LACI01002489">
    <property type="protein sequence ID" value="KJU81930.1"/>
    <property type="molecule type" value="Genomic_DNA"/>
</dbReference>
<gene>
    <name evidence="9" type="primary">gmk</name>
    <name evidence="11" type="ORF">MBAV_005878</name>
</gene>
<dbReference type="FunFam" id="3.30.63.10:FF:000002">
    <property type="entry name" value="Guanylate kinase 1"/>
    <property type="match status" value="1"/>
</dbReference>
<comment type="subcellular location">
    <subcellularLocation>
        <location evidence="9">Cytoplasm</location>
    </subcellularLocation>
</comment>
<comment type="caution">
    <text evidence="11">The sequence shown here is derived from an EMBL/GenBank/DDBJ whole genome shotgun (WGS) entry which is preliminary data.</text>
</comment>
<dbReference type="GO" id="GO:0005829">
    <property type="term" value="C:cytosol"/>
    <property type="evidence" value="ECO:0007669"/>
    <property type="project" value="TreeGrafter"/>
</dbReference>
<dbReference type="PANTHER" id="PTHR23117">
    <property type="entry name" value="GUANYLATE KINASE-RELATED"/>
    <property type="match status" value="1"/>
</dbReference>
<evidence type="ECO:0000256" key="9">
    <source>
        <dbReference type="HAMAP-Rule" id="MF_00328"/>
    </source>
</evidence>
<keyword evidence="9" id="KW-0963">Cytoplasm</keyword>
<evidence type="ECO:0000256" key="5">
    <source>
        <dbReference type="ARBA" id="ARBA00022741"/>
    </source>
</evidence>
<dbReference type="InterPro" id="IPR017665">
    <property type="entry name" value="Guanylate_kinase"/>
</dbReference>
<accession>A0A0F3GJ23</accession>
<comment type="catalytic activity">
    <reaction evidence="9">
        <text>GMP + ATP = GDP + ADP</text>
        <dbReference type="Rhea" id="RHEA:20780"/>
        <dbReference type="ChEBI" id="CHEBI:30616"/>
        <dbReference type="ChEBI" id="CHEBI:58115"/>
        <dbReference type="ChEBI" id="CHEBI:58189"/>
        <dbReference type="ChEBI" id="CHEBI:456216"/>
        <dbReference type="EC" id="2.7.4.8"/>
    </reaction>
</comment>
<organism evidence="11 12">
    <name type="scientific">Candidatus Magnetobacterium bavaricum</name>
    <dbReference type="NCBI Taxonomy" id="29290"/>
    <lineage>
        <taxon>Bacteria</taxon>
        <taxon>Pseudomonadati</taxon>
        <taxon>Nitrospirota</taxon>
        <taxon>Thermodesulfovibrionia</taxon>
        <taxon>Thermodesulfovibrionales</taxon>
        <taxon>Candidatus Magnetobacteriaceae</taxon>
        <taxon>Candidatus Magnetobacterium</taxon>
    </lineage>
</organism>
<dbReference type="Gene3D" id="3.40.50.300">
    <property type="entry name" value="P-loop containing nucleotide triphosphate hydrolases"/>
    <property type="match status" value="1"/>
</dbReference>
<evidence type="ECO:0000313" key="12">
    <source>
        <dbReference type="Proteomes" id="UP000033423"/>
    </source>
</evidence>
<dbReference type="Pfam" id="PF00625">
    <property type="entry name" value="Guanylate_kin"/>
    <property type="match status" value="1"/>
</dbReference>
<dbReference type="Proteomes" id="UP000033423">
    <property type="component" value="Unassembled WGS sequence"/>
</dbReference>
<protein>
    <recommendedName>
        <fullName evidence="3 9">Guanylate kinase</fullName>
        <ecNumber evidence="2 9">2.7.4.8</ecNumber>
    </recommendedName>
    <alternativeName>
        <fullName evidence="8 9">GMP kinase</fullName>
    </alternativeName>
</protein>
<dbReference type="SMART" id="SM00072">
    <property type="entry name" value="GuKc"/>
    <property type="match status" value="1"/>
</dbReference>
<dbReference type="CDD" id="cd00071">
    <property type="entry name" value="GMPK"/>
    <property type="match status" value="1"/>
</dbReference>
<dbReference type="HAMAP" id="MF_00328">
    <property type="entry name" value="Guanylate_kinase"/>
    <property type="match status" value="1"/>
</dbReference>
<dbReference type="InterPro" id="IPR027417">
    <property type="entry name" value="P-loop_NTPase"/>
</dbReference>
<evidence type="ECO:0000259" key="10">
    <source>
        <dbReference type="PROSITE" id="PS50052"/>
    </source>
</evidence>
<evidence type="ECO:0000256" key="2">
    <source>
        <dbReference type="ARBA" id="ARBA00012961"/>
    </source>
</evidence>
<evidence type="ECO:0000256" key="3">
    <source>
        <dbReference type="ARBA" id="ARBA00016296"/>
    </source>
</evidence>
<dbReference type="InterPro" id="IPR008145">
    <property type="entry name" value="GK/Ca_channel_bsu"/>
</dbReference>
<evidence type="ECO:0000256" key="7">
    <source>
        <dbReference type="ARBA" id="ARBA00022840"/>
    </source>
</evidence>
<evidence type="ECO:0000256" key="6">
    <source>
        <dbReference type="ARBA" id="ARBA00022777"/>
    </source>
</evidence>
<dbReference type="EC" id="2.7.4.8" evidence="2 9"/>
<sequence length="204" mass="23416">MRLHRGQLYIISAPSGTGKTTLSRRLLKGLPNIRESVSYTTRLPRAGETDKVDYIFVSVETFTEMLKNNAFIEYAQVHGNLYGTALATLQEVLSEGNDVLLDIDTQGARQIRNKHIKATSVFIIPPSIDALYQRLRKRNTESNEVIHRRVEKARDEVREGMLYDYIIVNDNLEQALMELSSIIMANRVRSNCIDRDWIEKTFNI</sequence>
<dbReference type="GO" id="GO:0004385">
    <property type="term" value="F:GMP kinase activity"/>
    <property type="evidence" value="ECO:0007669"/>
    <property type="project" value="UniProtKB-UniRule"/>
</dbReference>
<dbReference type="PANTHER" id="PTHR23117:SF13">
    <property type="entry name" value="GUANYLATE KINASE"/>
    <property type="match status" value="1"/>
</dbReference>
<dbReference type="PROSITE" id="PS50052">
    <property type="entry name" value="GUANYLATE_KINASE_2"/>
    <property type="match status" value="1"/>
</dbReference>
<dbReference type="NCBIfam" id="TIGR03263">
    <property type="entry name" value="guanyl_kin"/>
    <property type="match status" value="1"/>
</dbReference>
<feature type="domain" description="Guanylate kinase-like" evidence="10">
    <location>
        <begin position="6"/>
        <end position="184"/>
    </location>
</feature>
<keyword evidence="4 9" id="KW-0808">Transferase</keyword>
<keyword evidence="12" id="KW-1185">Reference proteome</keyword>
<keyword evidence="6 9" id="KW-0418">Kinase</keyword>
<evidence type="ECO:0000313" key="11">
    <source>
        <dbReference type="EMBL" id="KJU81930.1"/>
    </source>
</evidence>
<comment type="similarity">
    <text evidence="1 9">Belongs to the guanylate kinase family.</text>
</comment>
<reference evidence="11 12" key="1">
    <citation type="submission" date="2015-02" db="EMBL/GenBank/DDBJ databases">
        <title>Single-cell genomics of uncultivated deep-branching MTB reveals a conserved set of magnetosome genes.</title>
        <authorList>
            <person name="Kolinko S."/>
            <person name="Richter M."/>
            <person name="Glockner F.O."/>
            <person name="Brachmann A."/>
            <person name="Schuler D."/>
        </authorList>
    </citation>
    <scope>NUCLEOTIDE SEQUENCE [LARGE SCALE GENOMIC DNA]</scope>
    <source>
        <strain evidence="11">TM-1</strain>
    </source>
</reference>
<dbReference type="InterPro" id="IPR008144">
    <property type="entry name" value="Guanylate_kin-like_dom"/>
</dbReference>
<evidence type="ECO:0000256" key="1">
    <source>
        <dbReference type="ARBA" id="ARBA00005790"/>
    </source>
</evidence>
<keyword evidence="5 9" id="KW-0547">Nucleotide-binding</keyword>
<dbReference type="PATRIC" id="fig|29290.4.peg.7768"/>